<proteinExistence type="predicted"/>
<accession>E8M052</accession>
<evidence type="ECO:0000313" key="2">
    <source>
        <dbReference type="Proteomes" id="UP000004371"/>
    </source>
</evidence>
<dbReference type="PANTHER" id="PTHR36932">
    <property type="entry name" value="CAPSULAR POLYSACCHARIDE BIOSYNTHESIS PROTEIN"/>
    <property type="match status" value="1"/>
</dbReference>
<reference evidence="1 2" key="1">
    <citation type="journal article" date="2012" name="Int. J. Syst. Evol. Microbiol.">
        <title>Vibrio caribbeanicus sp. nov., isolated from the marine sponge Scleritoderma cyanea.</title>
        <authorList>
            <person name="Hoffmann M."/>
            <person name="Monday S.R."/>
            <person name="Allard M.W."/>
            <person name="Strain E.A."/>
            <person name="Whittaker P."/>
            <person name="Naum M."/>
            <person name="McCarthy P.J."/>
            <person name="Lopez J.V."/>
            <person name="Fischer M."/>
            <person name="Brown E.W."/>
        </authorList>
    </citation>
    <scope>NUCLEOTIDE SEQUENCE [LARGE SCALE GENOMIC DNA]</scope>
    <source>
        <strain evidence="1 2">LMG 20546</strain>
    </source>
</reference>
<organism evidence="1 2">
    <name type="scientific">Vibrio brasiliensis LMG 20546</name>
    <dbReference type="NCBI Taxonomy" id="945543"/>
    <lineage>
        <taxon>Bacteria</taxon>
        <taxon>Pseudomonadati</taxon>
        <taxon>Pseudomonadota</taxon>
        <taxon>Gammaproteobacteria</taxon>
        <taxon>Vibrionales</taxon>
        <taxon>Vibrionaceae</taxon>
        <taxon>Vibrio</taxon>
        <taxon>Vibrio oreintalis group</taxon>
    </lineage>
</organism>
<name>E8M052_9VIBR</name>
<evidence type="ECO:0000313" key="1">
    <source>
        <dbReference type="EMBL" id="EGA63704.1"/>
    </source>
</evidence>
<dbReference type="eggNOG" id="COG1541">
    <property type="taxonomic scope" value="Bacteria"/>
</dbReference>
<dbReference type="Gene3D" id="3.40.50.12780">
    <property type="entry name" value="N-terminal domain of ligase-like"/>
    <property type="match status" value="1"/>
</dbReference>
<dbReference type="EMBL" id="AEVS01000111">
    <property type="protein sequence ID" value="EGA63704.1"/>
    <property type="molecule type" value="Genomic_DNA"/>
</dbReference>
<dbReference type="RefSeq" id="WP_006881463.1">
    <property type="nucleotide sequence ID" value="NZ_AEVS01000111.1"/>
</dbReference>
<dbReference type="Proteomes" id="UP000004371">
    <property type="component" value="Unassembled WGS sequence"/>
</dbReference>
<sequence length="192" mass="22276">MLYDEQRYLIEEVFRCKVYDFYGSRESSGIAAEYDHRQLKHIFIFNNIVEVVDDRILVTNLHNYTMPLIRFDILDSGRRVSKHGEDFILEGLNGRVFDYLIGKDGKKIHAQYFITLFFGIDEIKNFSVVQTKLDEVIVYYVLSVGSISSSVLNNINSDISGALELPVKVNWEEVDEIPKTKSGKYIYVRSEL</sequence>
<dbReference type="InterPro" id="IPR053158">
    <property type="entry name" value="CapK_Type1_Caps_Biosynth"/>
</dbReference>
<gene>
    <name evidence="1" type="ORF">VIBR0546_16461</name>
</gene>
<keyword evidence="2" id="KW-1185">Reference proteome</keyword>
<dbReference type="STRING" id="945543.VIBR0546_16461"/>
<protein>
    <submittedName>
        <fullName evidence="1">Coenzyme F390 synthetase-like protein</fullName>
    </submittedName>
</protein>
<dbReference type="AlphaFoldDB" id="E8M052"/>
<comment type="caution">
    <text evidence="1">The sequence shown here is derived from an EMBL/GenBank/DDBJ whole genome shotgun (WGS) entry which is preliminary data.</text>
</comment>
<dbReference type="PANTHER" id="PTHR36932:SF1">
    <property type="entry name" value="CAPSULAR POLYSACCHARIDE BIOSYNTHESIS PROTEIN"/>
    <property type="match status" value="1"/>
</dbReference>
<dbReference type="InterPro" id="IPR042099">
    <property type="entry name" value="ANL_N_sf"/>
</dbReference>
<dbReference type="OrthoDB" id="580775at2"/>